<keyword evidence="3" id="KW-1185">Reference proteome</keyword>
<accession>A0A329MSS2</accession>
<feature type="compositionally biased region" description="Low complexity" evidence="1">
    <location>
        <begin position="180"/>
        <end position="189"/>
    </location>
</feature>
<feature type="compositionally biased region" description="Low complexity" evidence="1">
    <location>
        <begin position="66"/>
        <end position="78"/>
    </location>
</feature>
<dbReference type="OrthoDB" id="9816564at2"/>
<dbReference type="Gene3D" id="3.40.50.2000">
    <property type="entry name" value="Glycogen Phosphorylase B"/>
    <property type="match status" value="1"/>
</dbReference>
<dbReference type="Proteomes" id="UP000250369">
    <property type="component" value="Unassembled WGS sequence"/>
</dbReference>
<evidence type="ECO:0000313" key="2">
    <source>
        <dbReference type="EMBL" id="RAV22406.1"/>
    </source>
</evidence>
<evidence type="ECO:0008006" key="4">
    <source>
        <dbReference type="Google" id="ProtNLM"/>
    </source>
</evidence>
<dbReference type="AlphaFoldDB" id="A0A329MSS2"/>
<feature type="compositionally biased region" description="Basic and acidic residues" evidence="1">
    <location>
        <begin position="45"/>
        <end position="54"/>
    </location>
</feature>
<feature type="region of interest" description="Disordered" evidence="1">
    <location>
        <begin position="30"/>
        <end position="199"/>
    </location>
</feature>
<protein>
    <recommendedName>
        <fullName evidence="4">Glycosyltransferase family 1 protein</fullName>
    </recommendedName>
</protein>
<feature type="compositionally biased region" description="Basic residues" evidence="1">
    <location>
        <begin position="138"/>
        <end position="158"/>
    </location>
</feature>
<dbReference type="RefSeq" id="WP_113029813.1">
    <property type="nucleotide sequence ID" value="NZ_QMFB01000002.1"/>
</dbReference>
<name>A0A329MSS2_9BACL</name>
<gene>
    <name evidence="2" type="ORF">DQG23_05550</name>
</gene>
<comment type="caution">
    <text evidence="2">The sequence shown here is derived from an EMBL/GenBank/DDBJ whole genome shotgun (WGS) entry which is preliminary data.</text>
</comment>
<dbReference type="Pfam" id="PF13692">
    <property type="entry name" value="Glyco_trans_1_4"/>
    <property type="match status" value="1"/>
</dbReference>
<organism evidence="2 3">
    <name type="scientific">Paenibacillus contaminans</name>
    <dbReference type="NCBI Taxonomy" id="450362"/>
    <lineage>
        <taxon>Bacteria</taxon>
        <taxon>Bacillati</taxon>
        <taxon>Bacillota</taxon>
        <taxon>Bacilli</taxon>
        <taxon>Bacillales</taxon>
        <taxon>Paenibacillaceae</taxon>
        <taxon>Paenibacillus</taxon>
    </lineage>
</organism>
<dbReference type="SUPFAM" id="SSF53756">
    <property type="entry name" value="UDP-Glycosyltransferase/glycogen phosphorylase"/>
    <property type="match status" value="1"/>
</dbReference>
<sequence>MKSNRSSARKRIKGKSNKVLLYLPRVTISDVPQPAEAEVSPEQENALRRNENPLRKQRPAAKSRLAAVRASQEAAAAAESHGSRSPEPPASIRQTPVEPEAEARTKPSGEAPSTGKTDREPSAQSGRRAPKRPSAAKGTRKSRTKGRKGNGLQKRRSTVIRPRGELLATVSNRKPDTEEGTSASISGTKGSKGGTNRPVWPDRLEQLIKQVQHKKVVLIPPTADWRDPVQHRAHHFAHAFARAGYLTFFMTPNERYDRYAEGFHQISSHLYITNVPMRTFRQLKKPIMLFNHPTVVNGVMELNSPEVIYDFRDYPGEVRSGSNVDAYTEHAHHFLNSGASLVIASDDLLLGSARRQRPDTVYCPDGIDYSYFGSIIYRQGLVPEDISAIVFSRKPVIGYYGTFASWFEYELLQRVAEMRPEYQFLLIGPDLDGSLQASGLAKLANVAYLGAKPYEDVASYLPFIDVGVIPFKVNERTVSAFPLKMYEYMAAGRPVVSTELPKCAQHPYVHTARNAKQFSGQLEEALRLSADSRFCSKLREYAKAQSWDARVAFMLDMLRRSDRLSLVR</sequence>
<proteinExistence type="predicted"/>
<reference evidence="2 3" key="1">
    <citation type="journal article" date="2009" name="Int. J. Syst. Evol. Microbiol.">
        <title>Paenibacillus contaminans sp. nov., isolated from a contaminated laboratory plate.</title>
        <authorList>
            <person name="Chou J.H."/>
            <person name="Lee J.H."/>
            <person name="Lin M.C."/>
            <person name="Chang P.S."/>
            <person name="Arun A.B."/>
            <person name="Young C.C."/>
            <person name="Chen W.M."/>
        </authorList>
    </citation>
    <scope>NUCLEOTIDE SEQUENCE [LARGE SCALE GENOMIC DNA]</scope>
    <source>
        <strain evidence="2 3">CKOBP-6</strain>
    </source>
</reference>
<evidence type="ECO:0000313" key="3">
    <source>
        <dbReference type="Proteomes" id="UP000250369"/>
    </source>
</evidence>
<dbReference type="EMBL" id="QMFB01000002">
    <property type="protein sequence ID" value="RAV22406.1"/>
    <property type="molecule type" value="Genomic_DNA"/>
</dbReference>
<evidence type="ECO:0000256" key="1">
    <source>
        <dbReference type="SAM" id="MobiDB-lite"/>
    </source>
</evidence>